<evidence type="ECO:0000313" key="3">
    <source>
        <dbReference type="EMBL" id="MDN4612627.1"/>
    </source>
</evidence>
<gene>
    <name evidence="3" type="ORF">P5G52_17295</name>
</gene>
<keyword evidence="4" id="KW-1185">Reference proteome</keyword>
<name>A0ABT8K646_9MICC</name>
<evidence type="ECO:0000259" key="2">
    <source>
        <dbReference type="Pfam" id="PF24837"/>
    </source>
</evidence>
<accession>A0ABT8K646</accession>
<dbReference type="Pfam" id="PF24837">
    <property type="entry name" value="AMIN-like"/>
    <property type="match status" value="1"/>
</dbReference>
<evidence type="ECO:0000256" key="1">
    <source>
        <dbReference type="SAM" id="SignalP"/>
    </source>
</evidence>
<feature type="domain" description="AMIN-like" evidence="2">
    <location>
        <begin position="55"/>
        <end position="185"/>
    </location>
</feature>
<sequence length="187" mass="19610">MNKTRMTGKLSATLAALALTAGLGLAGGPPASAAYCGITWGSLAKAAYTPTYSGSITNVRSGQHPCFDRLVIDVNGRVSGYTVRYVDNYNPYGSPHSIPLRGGARLSVTVNAPAYNYAGSATYMPANSRELVNVAGYSTFRQVVKAGSFEGYTDFGIGVRGRLPVRVFVVPGPGNGSRVVVDVAHSW</sequence>
<dbReference type="EMBL" id="JAROCG010000002">
    <property type="protein sequence ID" value="MDN4612627.1"/>
    <property type="molecule type" value="Genomic_DNA"/>
</dbReference>
<keyword evidence="1" id="KW-0732">Signal</keyword>
<feature type="chain" id="PRO_5045251446" description="AMIN-like domain-containing protein" evidence="1">
    <location>
        <begin position="27"/>
        <end position="187"/>
    </location>
</feature>
<dbReference type="Proteomes" id="UP001174209">
    <property type="component" value="Unassembled WGS sequence"/>
</dbReference>
<feature type="signal peptide" evidence="1">
    <location>
        <begin position="1"/>
        <end position="26"/>
    </location>
</feature>
<organism evidence="3 4">
    <name type="scientific">Arthrobacter burdickii</name>
    <dbReference type="NCBI Taxonomy" id="3035920"/>
    <lineage>
        <taxon>Bacteria</taxon>
        <taxon>Bacillati</taxon>
        <taxon>Actinomycetota</taxon>
        <taxon>Actinomycetes</taxon>
        <taxon>Micrococcales</taxon>
        <taxon>Micrococcaceae</taxon>
        <taxon>Arthrobacter</taxon>
    </lineage>
</organism>
<protein>
    <recommendedName>
        <fullName evidence="2">AMIN-like domain-containing protein</fullName>
    </recommendedName>
</protein>
<proteinExistence type="predicted"/>
<reference evidence="3" key="1">
    <citation type="submission" date="2023-06" db="EMBL/GenBank/DDBJ databases">
        <title>MT1 and MT2 Draft Genomes of Novel Species.</title>
        <authorList>
            <person name="Venkateswaran K."/>
        </authorList>
    </citation>
    <scope>NUCLEOTIDE SEQUENCE</scope>
    <source>
        <strain evidence="3">IIF3SC-B10</strain>
    </source>
</reference>
<dbReference type="InterPro" id="IPR056303">
    <property type="entry name" value="AMIN-like"/>
</dbReference>
<evidence type="ECO:0000313" key="4">
    <source>
        <dbReference type="Proteomes" id="UP001174209"/>
    </source>
</evidence>
<comment type="caution">
    <text evidence="3">The sequence shown here is derived from an EMBL/GenBank/DDBJ whole genome shotgun (WGS) entry which is preliminary data.</text>
</comment>